<gene>
    <name evidence="2" type="ORF">TPAB3V08_LOCUS13032</name>
</gene>
<evidence type="ECO:0000313" key="2">
    <source>
        <dbReference type="EMBL" id="CAG2066089.1"/>
    </source>
</evidence>
<keyword evidence="3" id="KW-1185">Reference proteome</keyword>
<evidence type="ECO:0000313" key="3">
    <source>
        <dbReference type="Proteomes" id="UP001153148"/>
    </source>
</evidence>
<evidence type="ECO:0000256" key="1">
    <source>
        <dbReference type="SAM" id="MobiDB-lite"/>
    </source>
</evidence>
<feature type="region of interest" description="Disordered" evidence="1">
    <location>
        <begin position="55"/>
        <end position="78"/>
    </location>
</feature>
<reference evidence="2" key="1">
    <citation type="submission" date="2021-03" db="EMBL/GenBank/DDBJ databases">
        <authorList>
            <person name="Tran Van P."/>
        </authorList>
    </citation>
    <scope>NUCLEOTIDE SEQUENCE</scope>
</reference>
<proteinExistence type="predicted"/>
<accession>A0ABN7PE77</accession>
<dbReference type="EMBL" id="CAJPIN010050286">
    <property type="protein sequence ID" value="CAG2066089.1"/>
    <property type="molecule type" value="Genomic_DNA"/>
</dbReference>
<feature type="compositionally biased region" description="Polar residues" evidence="1">
    <location>
        <begin position="55"/>
        <end position="71"/>
    </location>
</feature>
<protein>
    <submittedName>
        <fullName evidence="2">Uncharacterized protein</fullName>
    </submittedName>
</protein>
<comment type="caution">
    <text evidence="2">The sequence shown here is derived from an EMBL/GenBank/DDBJ whole genome shotgun (WGS) entry which is preliminary data.</text>
</comment>
<organism evidence="2 3">
    <name type="scientific">Timema podura</name>
    <name type="common">Walking stick</name>
    <dbReference type="NCBI Taxonomy" id="61482"/>
    <lineage>
        <taxon>Eukaryota</taxon>
        <taxon>Metazoa</taxon>
        <taxon>Ecdysozoa</taxon>
        <taxon>Arthropoda</taxon>
        <taxon>Hexapoda</taxon>
        <taxon>Insecta</taxon>
        <taxon>Pterygota</taxon>
        <taxon>Neoptera</taxon>
        <taxon>Polyneoptera</taxon>
        <taxon>Phasmatodea</taxon>
        <taxon>Timematodea</taxon>
        <taxon>Timematoidea</taxon>
        <taxon>Timematidae</taxon>
        <taxon>Timema</taxon>
    </lineage>
</organism>
<sequence>MLGVQYCKNNSEMDNGKLLKHRHERDNGFEDCTSLPSLLPATFTAAVQLVNGNSGSHSNTYPDVEQINYNGNEKKTLM</sequence>
<name>A0ABN7PE77_TIMPD</name>
<dbReference type="Proteomes" id="UP001153148">
    <property type="component" value="Unassembled WGS sequence"/>
</dbReference>